<dbReference type="Ensembl" id="ENSSGRT00000106410.1">
    <property type="protein sequence ID" value="ENSSGRP00000100044.1"/>
    <property type="gene ID" value="ENSSGRG00000049835.1"/>
</dbReference>
<dbReference type="AlphaFoldDB" id="A0A672SE20"/>
<dbReference type="Pfam" id="PF00095">
    <property type="entry name" value="WAP"/>
    <property type="match status" value="1"/>
</dbReference>
<protein>
    <recommendedName>
        <fullName evidence="2">WAP domain-containing protein</fullName>
    </recommendedName>
</protein>
<name>A0A672SE20_SINGR</name>
<proteinExistence type="predicted"/>
<evidence type="ECO:0000313" key="4">
    <source>
        <dbReference type="Proteomes" id="UP000472262"/>
    </source>
</evidence>
<sequence>IAATRLFILVLCASLFAPDTPIQPKPGQCPPQSSGRRSCISSCKSDSNCPNNEKCCKTCYSCFECFVLYIEVVYCLYAQTKADYLCLRCEAGSMSQIEEHSTVC</sequence>
<dbReference type="GO" id="GO:0030414">
    <property type="term" value="F:peptidase inhibitor activity"/>
    <property type="evidence" value="ECO:0007669"/>
    <property type="project" value="InterPro"/>
</dbReference>
<dbReference type="Proteomes" id="UP000472262">
    <property type="component" value="Unassembled WGS sequence"/>
</dbReference>
<dbReference type="InterPro" id="IPR008197">
    <property type="entry name" value="WAP_dom"/>
</dbReference>
<feature type="domain" description="WAP" evidence="2">
    <location>
        <begin position="22"/>
        <end position="69"/>
    </location>
</feature>
<keyword evidence="4" id="KW-1185">Reference proteome</keyword>
<accession>A0A672SE20</accession>
<dbReference type="PROSITE" id="PS51390">
    <property type="entry name" value="WAP"/>
    <property type="match status" value="1"/>
</dbReference>
<feature type="chain" id="PRO_5044627606" description="WAP domain-containing protein" evidence="1">
    <location>
        <begin position="23"/>
        <end position="104"/>
    </location>
</feature>
<evidence type="ECO:0000256" key="1">
    <source>
        <dbReference type="SAM" id="SignalP"/>
    </source>
</evidence>
<organism evidence="3 4">
    <name type="scientific">Sinocyclocheilus grahami</name>
    <name type="common">Dianchi golden-line fish</name>
    <name type="synonym">Barbus grahami</name>
    <dbReference type="NCBI Taxonomy" id="75366"/>
    <lineage>
        <taxon>Eukaryota</taxon>
        <taxon>Metazoa</taxon>
        <taxon>Chordata</taxon>
        <taxon>Craniata</taxon>
        <taxon>Vertebrata</taxon>
        <taxon>Euteleostomi</taxon>
        <taxon>Actinopterygii</taxon>
        <taxon>Neopterygii</taxon>
        <taxon>Teleostei</taxon>
        <taxon>Ostariophysi</taxon>
        <taxon>Cypriniformes</taxon>
        <taxon>Cyprinidae</taxon>
        <taxon>Cyprininae</taxon>
        <taxon>Sinocyclocheilus</taxon>
    </lineage>
</organism>
<evidence type="ECO:0000259" key="2">
    <source>
        <dbReference type="PROSITE" id="PS51390"/>
    </source>
</evidence>
<dbReference type="Ensembl" id="ENSSGRT00000106412.1">
    <property type="protein sequence ID" value="ENSSGRP00000100046.1"/>
    <property type="gene ID" value="ENSSGRG00000049836.1"/>
</dbReference>
<feature type="signal peptide" evidence="1">
    <location>
        <begin position="1"/>
        <end position="22"/>
    </location>
</feature>
<keyword evidence="1" id="KW-0732">Signal</keyword>
<dbReference type="GO" id="GO:0005576">
    <property type="term" value="C:extracellular region"/>
    <property type="evidence" value="ECO:0007669"/>
    <property type="project" value="InterPro"/>
</dbReference>
<reference evidence="3" key="1">
    <citation type="submission" date="2025-05" db="UniProtKB">
        <authorList>
            <consortium name="Ensembl"/>
        </authorList>
    </citation>
    <scope>IDENTIFICATION</scope>
</reference>
<dbReference type="InterPro" id="IPR036645">
    <property type="entry name" value="Elafin-like_sf"/>
</dbReference>
<evidence type="ECO:0000313" key="3">
    <source>
        <dbReference type="Ensembl" id="ENSSGRP00000100046.1"/>
    </source>
</evidence>
<dbReference type="SUPFAM" id="SSF57256">
    <property type="entry name" value="Elafin-like"/>
    <property type="match status" value="1"/>
</dbReference>
<dbReference type="Gene3D" id="4.10.75.10">
    <property type="entry name" value="Elafin-like"/>
    <property type="match status" value="1"/>
</dbReference>